<keyword evidence="8" id="KW-0472">Membrane</keyword>
<dbReference type="GO" id="GO:0022900">
    <property type="term" value="P:electron transport chain"/>
    <property type="evidence" value="ECO:0007669"/>
    <property type="project" value="InterPro"/>
</dbReference>
<protein>
    <recommendedName>
        <fullName evidence="10">ETC complex I subunit</fullName>
    </recommendedName>
</protein>
<dbReference type="Pfam" id="PF04800">
    <property type="entry name" value="NDUS4"/>
    <property type="match status" value="1"/>
</dbReference>
<comment type="subcellular location">
    <subcellularLocation>
        <location evidence="1">Mitochondrion inner membrane</location>
    </subcellularLocation>
</comment>
<proteinExistence type="predicted"/>
<keyword evidence="4" id="KW-0999">Mitochondrion inner membrane</keyword>
<evidence type="ECO:0000256" key="6">
    <source>
        <dbReference type="ARBA" id="ARBA00022982"/>
    </source>
</evidence>
<dbReference type="PANTHER" id="PTHR12219:SF8">
    <property type="entry name" value="NADH DEHYDROGENASE [UBIQUINONE] IRON-SULFUR PROTEIN 4, MITOCHONDRIAL"/>
    <property type="match status" value="1"/>
</dbReference>
<evidence type="ECO:0000256" key="8">
    <source>
        <dbReference type="ARBA" id="ARBA00023136"/>
    </source>
</evidence>
<evidence type="ECO:0000313" key="9">
    <source>
        <dbReference type="EMBL" id="VAW10174.1"/>
    </source>
</evidence>
<reference evidence="9" key="1">
    <citation type="submission" date="2018-06" db="EMBL/GenBank/DDBJ databases">
        <authorList>
            <person name="Zhirakovskaya E."/>
        </authorList>
    </citation>
    <scope>NUCLEOTIDE SEQUENCE</scope>
</reference>
<keyword evidence="7" id="KW-0496">Mitochondrion</keyword>
<evidence type="ECO:0000256" key="4">
    <source>
        <dbReference type="ARBA" id="ARBA00022792"/>
    </source>
</evidence>
<dbReference type="PANTHER" id="PTHR12219">
    <property type="entry name" value="NADH-UBIQUINONE OXIDOREDUCTASE"/>
    <property type="match status" value="1"/>
</dbReference>
<keyword evidence="5" id="KW-0809">Transit peptide</keyword>
<organism evidence="9">
    <name type="scientific">hydrothermal vent metagenome</name>
    <dbReference type="NCBI Taxonomy" id="652676"/>
    <lineage>
        <taxon>unclassified sequences</taxon>
        <taxon>metagenomes</taxon>
        <taxon>ecological metagenomes</taxon>
    </lineage>
</organism>
<evidence type="ECO:0000256" key="1">
    <source>
        <dbReference type="ARBA" id="ARBA00004273"/>
    </source>
</evidence>
<evidence type="ECO:0000256" key="2">
    <source>
        <dbReference type="ARBA" id="ARBA00022448"/>
    </source>
</evidence>
<sequence>MVARIYKPAKTSMQSGMARSKSWMLDYEPETRRVVEPLMGWTGSSDVKAQTRLSFQSKKEAVEYAERHGIAYEVSEPHGRVLRPKTYSDNFRYGRREPWTH</sequence>
<gene>
    <name evidence="9" type="ORF">MNBD_ALPHA09-1189</name>
</gene>
<evidence type="ECO:0000256" key="3">
    <source>
        <dbReference type="ARBA" id="ARBA00022660"/>
    </source>
</evidence>
<dbReference type="EMBL" id="UOEM01000005">
    <property type="protein sequence ID" value="VAW10174.1"/>
    <property type="molecule type" value="Genomic_DNA"/>
</dbReference>
<accession>A0A3B0TNG8</accession>
<dbReference type="Gene3D" id="3.30.160.190">
    <property type="entry name" value="atu1810 like domain"/>
    <property type="match status" value="1"/>
</dbReference>
<keyword evidence="6" id="KW-0249">Electron transport</keyword>
<evidence type="ECO:0000256" key="5">
    <source>
        <dbReference type="ARBA" id="ARBA00022946"/>
    </source>
</evidence>
<keyword evidence="2" id="KW-0813">Transport</keyword>
<name>A0A3B0TNG8_9ZZZZ</name>
<dbReference type="InterPro" id="IPR006885">
    <property type="entry name" value="NADH_UbQ_FeS_4_mit-like"/>
</dbReference>
<evidence type="ECO:0008006" key="10">
    <source>
        <dbReference type="Google" id="ProtNLM"/>
    </source>
</evidence>
<dbReference type="AlphaFoldDB" id="A0A3B0TNG8"/>
<keyword evidence="3" id="KW-0679">Respiratory chain</keyword>
<evidence type="ECO:0000256" key="7">
    <source>
        <dbReference type="ARBA" id="ARBA00023128"/>
    </source>
</evidence>
<dbReference type="GO" id="GO:0005743">
    <property type="term" value="C:mitochondrial inner membrane"/>
    <property type="evidence" value="ECO:0007669"/>
    <property type="project" value="UniProtKB-SubCell"/>
</dbReference>
<dbReference type="InterPro" id="IPR038532">
    <property type="entry name" value="NDUFS4-like_sf"/>
</dbReference>